<evidence type="ECO:0000256" key="5">
    <source>
        <dbReference type="ARBA" id="ARBA00023110"/>
    </source>
</evidence>
<dbReference type="AlphaFoldDB" id="A0AAV5GJJ6"/>
<dbReference type="GO" id="GO:0000159">
    <property type="term" value="C:protein phosphatase type 2A complex"/>
    <property type="evidence" value="ECO:0007669"/>
    <property type="project" value="TreeGrafter"/>
</dbReference>
<feature type="region of interest" description="Disordered" evidence="8">
    <location>
        <begin position="345"/>
        <end position="506"/>
    </location>
</feature>
<evidence type="ECO:0000256" key="8">
    <source>
        <dbReference type="SAM" id="MobiDB-lite"/>
    </source>
</evidence>
<dbReference type="EC" id="5.2.1.8" evidence="7"/>
<evidence type="ECO:0000256" key="7">
    <source>
        <dbReference type="RuleBase" id="RU361210"/>
    </source>
</evidence>
<reference evidence="9 10" key="1">
    <citation type="submission" date="2021-12" db="EMBL/GenBank/DDBJ databases">
        <title>High titer production of polyol ester of fatty acids by Rhodotorula paludigena BS15 towards product separation-free biomass refinery.</title>
        <authorList>
            <person name="Mano J."/>
            <person name="Ono H."/>
            <person name="Tanaka T."/>
            <person name="Naito K."/>
            <person name="Sushida H."/>
            <person name="Ike M."/>
            <person name="Tokuyasu K."/>
            <person name="Kitaoka M."/>
        </authorList>
    </citation>
    <scope>NUCLEOTIDE SEQUENCE [LARGE SCALE GENOMIC DNA]</scope>
    <source>
        <strain evidence="9 10">BS15</strain>
    </source>
</reference>
<gene>
    <name evidence="9" type="ORF">Rhopal_003419-T1</name>
</gene>
<organism evidence="9 10">
    <name type="scientific">Rhodotorula paludigena</name>
    <dbReference type="NCBI Taxonomy" id="86838"/>
    <lineage>
        <taxon>Eukaryota</taxon>
        <taxon>Fungi</taxon>
        <taxon>Dikarya</taxon>
        <taxon>Basidiomycota</taxon>
        <taxon>Pucciniomycotina</taxon>
        <taxon>Microbotryomycetes</taxon>
        <taxon>Sporidiobolales</taxon>
        <taxon>Sporidiobolaceae</taxon>
        <taxon>Rhodotorula</taxon>
    </lineage>
</organism>
<evidence type="ECO:0000313" key="10">
    <source>
        <dbReference type="Proteomes" id="UP001342314"/>
    </source>
</evidence>
<feature type="compositionally biased region" description="Low complexity" evidence="8">
    <location>
        <begin position="377"/>
        <end position="386"/>
    </location>
</feature>
<dbReference type="Gene3D" id="1.20.120.1150">
    <property type="match status" value="1"/>
</dbReference>
<evidence type="ECO:0000256" key="2">
    <source>
        <dbReference type="ARBA" id="ARBA00004496"/>
    </source>
</evidence>
<keyword evidence="5 7" id="KW-0697">Rotamase</keyword>
<dbReference type="InterPro" id="IPR043170">
    <property type="entry name" value="PTPA_C_lid"/>
</dbReference>
<evidence type="ECO:0000256" key="4">
    <source>
        <dbReference type="ARBA" id="ARBA00022490"/>
    </source>
</evidence>
<dbReference type="InterPro" id="IPR037218">
    <property type="entry name" value="PTPA_sf"/>
</dbReference>
<dbReference type="GO" id="GO:0003755">
    <property type="term" value="F:peptidyl-prolyl cis-trans isomerase activity"/>
    <property type="evidence" value="ECO:0007669"/>
    <property type="project" value="UniProtKB-KW"/>
</dbReference>
<feature type="compositionally biased region" description="Low complexity" evidence="8">
    <location>
        <begin position="404"/>
        <end position="414"/>
    </location>
</feature>
<dbReference type="GO" id="GO:0005737">
    <property type="term" value="C:cytoplasm"/>
    <property type="evidence" value="ECO:0007669"/>
    <property type="project" value="UniProtKB-SubCell"/>
</dbReference>
<evidence type="ECO:0000256" key="3">
    <source>
        <dbReference type="ARBA" id="ARBA00011019"/>
    </source>
</evidence>
<keyword evidence="10" id="KW-1185">Reference proteome</keyword>
<comment type="similarity">
    <text evidence="3 7">Belongs to the PTPA-type PPIase family.</text>
</comment>
<dbReference type="EMBL" id="BQKY01000006">
    <property type="protein sequence ID" value="GJN90408.1"/>
    <property type="molecule type" value="Genomic_DNA"/>
</dbReference>
<proteinExistence type="inferred from homology"/>
<name>A0AAV5GJJ6_9BASI</name>
<dbReference type="GO" id="GO:0008160">
    <property type="term" value="F:protein tyrosine phosphatase activator activity"/>
    <property type="evidence" value="ECO:0007669"/>
    <property type="project" value="TreeGrafter"/>
</dbReference>
<feature type="compositionally biased region" description="Low complexity" evidence="8">
    <location>
        <begin position="467"/>
        <end position="477"/>
    </location>
</feature>
<dbReference type="CDD" id="cd04087">
    <property type="entry name" value="PTPA"/>
    <property type="match status" value="1"/>
</dbReference>
<dbReference type="InterPro" id="IPR004327">
    <property type="entry name" value="Phstyr_phstse_ac"/>
</dbReference>
<feature type="compositionally biased region" description="Basic and acidic residues" evidence="8">
    <location>
        <begin position="496"/>
        <end position="506"/>
    </location>
</feature>
<keyword evidence="4 7" id="KW-0963">Cytoplasm</keyword>
<evidence type="ECO:0000256" key="1">
    <source>
        <dbReference type="ARBA" id="ARBA00000971"/>
    </source>
</evidence>
<evidence type="ECO:0000256" key="6">
    <source>
        <dbReference type="ARBA" id="ARBA00023235"/>
    </source>
</evidence>
<keyword evidence="6 7" id="KW-0413">Isomerase</keyword>
<dbReference type="PANTHER" id="PTHR10012">
    <property type="entry name" value="SERINE/THREONINE-PROTEIN PHOSPHATASE 2A REGULATORY SUBUNIT B"/>
    <property type="match status" value="1"/>
</dbReference>
<evidence type="ECO:0000313" key="9">
    <source>
        <dbReference type="EMBL" id="GJN90408.1"/>
    </source>
</evidence>
<dbReference type="GO" id="GO:0005634">
    <property type="term" value="C:nucleus"/>
    <property type="evidence" value="ECO:0007669"/>
    <property type="project" value="TreeGrafter"/>
</dbReference>
<dbReference type="Pfam" id="PF03095">
    <property type="entry name" value="PTPA"/>
    <property type="match status" value="1"/>
</dbReference>
<comment type="subcellular location">
    <subcellularLocation>
        <location evidence="2 7">Cytoplasm</location>
    </subcellularLocation>
</comment>
<comment type="caution">
    <text evidence="9">The sequence shown here is derived from an EMBL/GenBank/DDBJ whole genome shotgun (WGS) entry which is preliminary data.</text>
</comment>
<dbReference type="GO" id="GO:0007052">
    <property type="term" value="P:mitotic spindle organization"/>
    <property type="evidence" value="ECO:0007669"/>
    <property type="project" value="TreeGrafter"/>
</dbReference>
<sequence length="506" mass="54261">MEGRIAGLPAIPVLVPALPSPSSSTPASSTSPLRSRAHAPRRRIFIEQDLQPWFRSEALEHVQTTILRLTQAVQGRTNDEACFESEATKLFVGFLNEARGWIAAIPLQTSPQRFGNKAFRDWLAKVENAEPALQRSLLNTVSLAPKTSAALLPELAFHLLSSFGSPARLDYGTGHELSFLAYLTCLLRARVFTEADEPALVTRVFKEYIETVREVQRVFRLEPAGSKGVWGLDDHQHLVYLFGAAQLVGHLTLRPSSILSLPTISPRAPSYLFLSSIAHIHSLKRGPFNEHSPLLHQIATTVPTFAKVTKGLWEMYKVEVLGKVPVVQHCRFGELGLRWVDRETGEALPSSGDGRADDEDEEGGVDGADEVTSTVITPAPWATTGAPGVGGAAGSVRPLPPPSRLAASTSASTSFSHRQHPTTFPLPPPSVQGRTTVSTSAARASFQPPPLFPPRRSVASSEAQTLAQQGGAAASSSPFGVLPTVSVGGPETGGTARREVRGGEGE</sequence>
<dbReference type="Proteomes" id="UP001342314">
    <property type="component" value="Unassembled WGS sequence"/>
</dbReference>
<feature type="compositionally biased region" description="Polar residues" evidence="8">
    <location>
        <begin position="432"/>
        <end position="442"/>
    </location>
</feature>
<feature type="compositionally biased region" description="Acidic residues" evidence="8">
    <location>
        <begin position="356"/>
        <end position="369"/>
    </location>
</feature>
<dbReference type="PANTHER" id="PTHR10012:SF0">
    <property type="entry name" value="SERINE_THREONINE-PROTEIN PHOSPHATASE 2A ACTIVATOR"/>
    <property type="match status" value="1"/>
</dbReference>
<protein>
    <recommendedName>
        <fullName evidence="7">Serine/threonine-protein phosphatase 2A activator</fullName>
        <ecNumber evidence="7">5.2.1.8</ecNumber>
    </recommendedName>
    <alternativeName>
        <fullName evidence="7">Phosphotyrosyl phosphatase activator</fullName>
    </alternativeName>
</protein>
<comment type="function">
    <text evidence="7">PPIases accelerate the folding of proteins. It catalyzes the cis-trans isomerization of proline imidic peptide bonds in oligopeptides.</text>
</comment>
<accession>A0AAV5GJJ6</accession>
<dbReference type="SUPFAM" id="SSF140984">
    <property type="entry name" value="PTPA-like"/>
    <property type="match status" value="1"/>
</dbReference>
<comment type="catalytic activity">
    <reaction evidence="1 7">
        <text>[protein]-peptidylproline (omega=180) = [protein]-peptidylproline (omega=0)</text>
        <dbReference type="Rhea" id="RHEA:16237"/>
        <dbReference type="Rhea" id="RHEA-COMP:10747"/>
        <dbReference type="Rhea" id="RHEA-COMP:10748"/>
        <dbReference type="ChEBI" id="CHEBI:83833"/>
        <dbReference type="ChEBI" id="CHEBI:83834"/>
        <dbReference type="EC" id="5.2.1.8"/>
    </reaction>
</comment>